<organism evidence="1 2">
    <name type="scientific">Vagococcus martis</name>
    <dbReference type="NCBI Taxonomy" id="1768210"/>
    <lineage>
        <taxon>Bacteria</taxon>
        <taxon>Bacillati</taxon>
        <taxon>Bacillota</taxon>
        <taxon>Bacilli</taxon>
        <taxon>Lactobacillales</taxon>
        <taxon>Enterococcaceae</taxon>
        <taxon>Vagococcus</taxon>
    </lineage>
</organism>
<protein>
    <submittedName>
        <fullName evidence="1">Uncharacterized protein</fullName>
    </submittedName>
</protein>
<sequence>MTDEDSLNFINFICARNNFNRNDITHYDKEIIKINLDDEIINREYEKTIYKIIENYTQLQIDLLSIILVNTIAYSFSNKISFSIKELSKILSIEENVLEKKLISFYPNLDLEVKTIKRYSRYPIFKKYILT</sequence>
<name>A0A1V4DDU1_9ENTE</name>
<gene>
    <name evidence="1" type="ORF">BW731_12090</name>
</gene>
<proteinExistence type="predicted"/>
<dbReference type="EMBL" id="MVAB01000002">
    <property type="protein sequence ID" value="OPF86112.1"/>
    <property type="molecule type" value="Genomic_DNA"/>
</dbReference>
<dbReference type="RefSeq" id="WP_079348672.1">
    <property type="nucleotide sequence ID" value="NZ_MVAB01000002.1"/>
</dbReference>
<comment type="caution">
    <text evidence="1">The sequence shown here is derived from an EMBL/GenBank/DDBJ whole genome shotgun (WGS) entry which is preliminary data.</text>
</comment>
<dbReference type="AlphaFoldDB" id="A0A1V4DDU1"/>
<reference evidence="1 2" key="1">
    <citation type="submission" date="2017-02" db="EMBL/GenBank/DDBJ databases">
        <title>Vagococcus cremeus sp. nov., isolated from the small intestine of a marten, Martes flavigula.</title>
        <authorList>
            <person name="Tak E.J."/>
            <person name="Bae J.-W."/>
        </authorList>
    </citation>
    <scope>NUCLEOTIDE SEQUENCE [LARGE SCALE GENOMIC DNA]</scope>
    <source>
        <strain evidence="1 2">D7T301</strain>
    </source>
</reference>
<dbReference type="Proteomes" id="UP000189970">
    <property type="component" value="Unassembled WGS sequence"/>
</dbReference>
<keyword evidence="2" id="KW-1185">Reference proteome</keyword>
<evidence type="ECO:0000313" key="1">
    <source>
        <dbReference type="EMBL" id="OPF86112.1"/>
    </source>
</evidence>
<accession>A0A1V4DDU1</accession>
<evidence type="ECO:0000313" key="2">
    <source>
        <dbReference type="Proteomes" id="UP000189970"/>
    </source>
</evidence>